<dbReference type="Proteomes" id="UP000289738">
    <property type="component" value="Chromosome B01"/>
</dbReference>
<dbReference type="Pfam" id="PF21188">
    <property type="entry name" value="BRR2_plug"/>
    <property type="match status" value="1"/>
</dbReference>
<dbReference type="EMBL" id="SDMP01000011">
    <property type="protein sequence ID" value="RYR30213.1"/>
    <property type="molecule type" value="Genomic_DNA"/>
</dbReference>
<evidence type="ECO:0000313" key="4">
    <source>
        <dbReference type="Proteomes" id="UP000289738"/>
    </source>
</evidence>
<feature type="region of interest" description="Disordered" evidence="1">
    <location>
        <begin position="1"/>
        <end position="82"/>
    </location>
</feature>
<feature type="domain" description="Pre-mRNA-splicing helicase BRR2-like plug" evidence="2">
    <location>
        <begin position="86"/>
        <end position="139"/>
    </location>
</feature>
<sequence>MRVRKERGKKGEGSCRGRRRSRSDPVNRRLGALATGPLQKANQKKKKERDPLTEPLSRQGKRRRHLEESVPTATEEGVYQPKTKETRAAYEAMLSVIQQHLGRQPLSIVSGAADEILAVLKNGAVKNLDKKKEIEKLLNPIPNQEEAKHQEPKDKVAAMVMSQFHIQKSTTGHKRKRRTEVKAVPLTFDDDMDGARRDDSEWQHSGELLQVRENPGRTGTGGRRTPNYERGSRGADSTDGGGTAAEQLQGELRVLVG</sequence>
<accession>A0A445AUZ3</accession>
<feature type="region of interest" description="Disordered" evidence="1">
    <location>
        <begin position="191"/>
        <end position="257"/>
    </location>
</feature>
<dbReference type="STRING" id="3818.A0A445AUZ3"/>
<dbReference type="AlphaFoldDB" id="A0A445AUZ3"/>
<evidence type="ECO:0000259" key="2">
    <source>
        <dbReference type="Pfam" id="PF21188"/>
    </source>
</evidence>
<comment type="caution">
    <text evidence="3">The sequence shown here is derived from an EMBL/GenBank/DDBJ whole genome shotgun (WGS) entry which is preliminary data.</text>
</comment>
<dbReference type="InterPro" id="IPR048863">
    <property type="entry name" value="BRR2_plug"/>
</dbReference>
<keyword evidence="4" id="KW-1185">Reference proteome</keyword>
<name>A0A445AUZ3_ARAHY</name>
<protein>
    <recommendedName>
        <fullName evidence="2">Pre-mRNA-splicing helicase BRR2-like plug domain-containing protein</fullName>
    </recommendedName>
</protein>
<feature type="compositionally biased region" description="Basic and acidic residues" evidence="1">
    <location>
        <begin position="193"/>
        <end position="204"/>
    </location>
</feature>
<proteinExistence type="predicted"/>
<gene>
    <name evidence="3" type="ORF">Ahy_B01g055031</name>
</gene>
<reference evidence="3 4" key="1">
    <citation type="submission" date="2019-01" db="EMBL/GenBank/DDBJ databases">
        <title>Sequencing of cultivated peanut Arachis hypogaea provides insights into genome evolution and oil improvement.</title>
        <authorList>
            <person name="Chen X."/>
        </authorList>
    </citation>
    <scope>NUCLEOTIDE SEQUENCE [LARGE SCALE GENOMIC DNA]</scope>
    <source>
        <strain evidence="4">cv. Fuhuasheng</strain>
        <tissue evidence="3">Leaves</tissue>
    </source>
</reference>
<evidence type="ECO:0000313" key="3">
    <source>
        <dbReference type="EMBL" id="RYR30213.1"/>
    </source>
</evidence>
<organism evidence="3 4">
    <name type="scientific">Arachis hypogaea</name>
    <name type="common">Peanut</name>
    <dbReference type="NCBI Taxonomy" id="3818"/>
    <lineage>
        <taxon>Eukaryota</taxon>
        <taxon>Viridiplantae</taxon>
        <taxon>Streptophyta</taxon>
        <taxon>Embryophyta</taxon>
        <taxon>Tracheophyta</taxon>
        <taxon>Spermatophyta</taxon>
        <taxon>Magnoliopsida</taxon>
        <taxon>eudicotyledons</taxon>
        <taxon>Gunneridae</taxon>
        <taxon>Pentapetalae</taxon>
        <taxon>rosids</taxon>
        <taxon>fabids</taxon>
        <taxon>Fabales</taxon>
        <taxon>Fabaceae</taxon>
        <taxon>Papilionoideae</taxon>
        <taxon>50 kb inversion clade</taxon>
        <taxon>dalbergioids sensu lato</taxon>
        <taxon>Dalbergieae</taxon>
        <taxon>Pterocarpus clade</taxon>
        <taxon>Arachis</taxon>
    </lineage>
</organism>
<evidence type="ECO:0000256" key="1">
    <source>
        <dbReference type="SAM" id="MobiDB-lite"/>
    </source>
</evidence>